<protein>
    <submittedName>
        <fullName evidence="2">Uncharacterized protein</fullName>
    </submittedName>
</protein>
<accession>A0A2I0J4R8</accession>
<feature type="region of interest" description="Disordered" evidence="1">
    <location>
        <begin position="222"/>
        <end position="245"/>
    </location>
</feature>
<keyword evidence="3" id="KW-1185">Reference proteome</keyword>
<sequence>MSNPHETTIGMILNQLGVQCRRPCSKIPPGASGTAISFRPAQSENIHVQSSRNHHRHDPQSVRSPMPPTLQQNTTGSLRDSHFFPTCPVGSVLPSRKIYMCSPPETTAGVILSPLGIQCNWPCAKRPSRSTGIVPTSRTASRVCQSTRLHRFGSVYSRGQNRLPEPLFPTFLDFSRILGLGIIIPDLKKLGLLRFLCVCGGDKAVHDRFACNASMSGNSLNRSRGDLVGSGKPKEPLGLTPREVAESPSWLPRAMDGLLSPTQVVS</sequence>
<organism evidence="2 3">
    <name type="scientific">Punica granatum</name>
    <name type="common">Pomegranate</name>
    <dbReference type="NCBI Taxonomy" id="22663"/>
    <lineage>
        <taxon>Eukaryota</taxon>
        <taxon>Viridiplantae</taxon>
        <taxon>Streptophyta</taxon>
        <taxon>Embryophyta</taxon>
        <taxon>Tracheophyta</taxon>
        <taxon>Spermatophyta</taxon>
        <taxon>Magnoliopsida</taxon>
        <taxon>eudicotyledons</taxon>
        <taxon>Gunneridae</taxon>
        <taxon>Pentapetalae</taxon>
        <taxon>rosids</taxon>
        <taxon>malvids</taxon>
        <taxon>Myrtales</taxon>
        <taxon>Lythraceae</taxon>
        <taxon>Punica</taxon>
    </lineage>
</organism>
<evidence type="ECO:0000313" key="2">
    <source>
        <dbReference type="EMBL" id="PKI51224.1"/>
    </source>
</evidence>
<dbReference type="AlphaFoldDB" id="A0A2I0J4R8"/>
<name>A0A2I0J4R8_PUNGR</name>
<evidence type="ECO:0000313" key="3">
    <source>
        <dbReference type="Proteomes" id="UP000233551"/>
    </source>
</evidence>
<feature type="region of interest" description="Disordered" evidence="1">
    <location>
        <begin position="47"/>
        <end position="77"/>
    </location>
</feature>
<comment type="caution">
    <text evidence="2">The sequence shown here is derived from an EMBL/GenBank/DDBJ whole genome shotgun (WGS) entry which is preliminary data.</text>
</comment>
<dbReference type="Proteomes" id="UP000233551">
    <property type="component" value="Unassembled WGS sequence"/>
</dbReference>
<proteinExistence type="predicted"/>
<dbReference type="EMBL" id="PGOL01002035">
    <property type="protein sequence ID" value="PKI51224.1"/>
    <property type="molecule type" value="Genomic_DNA"/>
</dbReference>
<reference evidence="2 3" key="1">
    <citation type="submission" date="2017-11" db="EMBL/GenBank/DDBJ databases">
        <title>De-novo sequencing of pomegranate (Punica granatum L.) genome.</title>
        <authorList>
            <person name="Akparov Z."/>
            <person name="Amiraslanov A."/>
            <person name="Hajiyeva S."/>
            <person name="Abbasov M."/>
            <person name="Kaur K."/>
            <person name="Hamwieh A."/>
            <person name="Solovyev V."/>
            <person name="Salamov A."/>
            <person name="Braich B."/>
            <person name="Kosarev P."/>
            <person name="Mahmoud A."/>
            <person name="Hajiyev E."/>
            <person name="Babayeva S."/>
            <person name="Izzatullayeva V."/>
            <person name="Mammadov A."/>
            <person name="Mammadov A."/>
            <person name="Sharifova S."/>
            <person name="Ojaghi J."/>
            <person name="Eynullazada K."/>
            <person name="Bayramov B."/>
            <person name="Abdulazimova A."/>
            <person name="Shahmuradov I."/>
        </authorList>
    </citation>
    <scope>NUCLEOTIDE SEQUENCE [LARGE SCALE GENOMIC DNA]</scope>
    <source>
        <strain evidence="3">cv. AG2017</strain>
        <tissue evidence="2">Leaf</tissue>
    </source>
</reference>
<gene>
    <name evidence="2" type="ORF">CRG98_028372</name>
</gene>
<evidence type="ECO:0000256" key="1">
    <source>
        <dbReference type="SAM" id="MobiDB-lite"/>
    </source>
</evidence>